<dbReference type="Proteomes" id="UP000011625">
    <property type="component" value="Unassembled WGS sequence"/>
</dbReference>
<gene>
    <name evidence="2" type="ORF">C450_00060</name>
</gene>
<protein>
    <submittedName>
        <fullName evidence="2">Uncharacterized protein</fullName>
    </submittedName>
</protein>
<evidence type="ECO:0000313" key="2">
    <source>
        <dbReference type="EMBL" id="EMA55870.1"/>
    </source>
</evidence>
<comment type="caution">
    <text evidence="2">The sequence shown here is derived from an EMBL/GenBank/DDBJ whole genome shotgun (WGS) entry which is preliminary data.</text>
</comment>
<accession>M0NGR9</accession>
<dbReference type="PATRIC" id="fig|1227456.3.peg.11"/>
<sequence length="313" mass="34307">MTRLRLHDCANDRSESASPPSNADGSTTTATSTADEPTAGVADLDDSLERVSDGDVAAITDAVANFEAILSADASGDTDRDVFWPYYERVSNGLDTATRTEGWELLGDVIAAYDPTTEEEVAFATPAIANAIGRYCIRTRLTDGVGAIPVGALEYLDAVAVTADDSADIAREEVHAYGWGIGHPDHSVVDRLHARTSADIFSVTPTLEHAFYADQNAAVGALEALVRDESIDGTLPRLNRAEMPYRRYLLDSVFGLKTDDDYPKMPRYYDWTEEFAYSFDLDETVERRIRELVAETGFDDNLSEDWTLRDLGV</sequence>
<feature type="compositionally biased region" description="Polar residues" evidence="1">
    <location>
        <begin position="16"/>
        <end position="25"/>
    </location>
</feature>
<proteinExistence type="predicted"/>
<evidence type="ECO:0000313" key="3">
    <source>
        <dbReference type="Proteomes" id="UP000011625"/>
    </source>
</evidence>
<dbReference type="AlphaFoldDB" id="M0NGR9"/>
<dbReference type="EMBL" id="AOME01000002">
    <property type="protein sequence ID" value="EMA55870.1"/>
    <property type="molecule type" value="Genomic_DNA"/>
</dbReference>
<evidence type="ECO:0000256" key="1">
    <source>
        <dbReference type="SAM" id="MobiDB-lite"/>
    </source>
</evidence>
<dbReference type="InterPro" id="IPR058450">
    <property type="entry name" value="DUF8137"/>
</dbReference>
<dbReference type="OrthoDB" id="350440at2157"/>
<dbReference type="STRING" id="1227456.C450_00060"/>
<name>M0NGR9_9EURY</name>
<reference evidence="2 3" key="1">
    <citation type="journal article" date="2014" name="PLoS Genet.">
        <title>Phylogenetically driven sequencing of extremely halophilic archaea reveals strategies for static and dynamic osmo-response.</title>
        <authorList>
            <person name="Becker E.A."/>
            <person name="Seitzer P.M."/>
            <person name="Tritt A."/>
            <person name="Larsen D."/>
            <person name="Krusor M."/>
            <person name="Yao A.I."/>
            <person name="Wu D."/>
            <person name="Madern D."/>
            <person name="Eisen J.A."/>
            <person name="Darling A.E."/>
            <person name="Facciotti M.T."/>
        </authorList>
    </citation>
    <scope>NUCLEOTIDE SEQUENCE [LARGE SCALE GENOMIC DNA]</scope>
    <source>
        <strain evidence="2 3">DSM 8989</strain>
    </source>
</reference>
<organism evidence="2 3">
    <name type="scientific">Halococcus salifodinae DSM 8989</name>
    <dbReference type="NCBI Taxonomy" id="1227456"/>
    <lineage>
        <taxon>Archaea</taxon>
        <taxon>Methanobacteriati</taxon>
        <taxon>Methanobacteriota</taxon>
        <taxon>Stenosarchaea group</taxon>
        <taxon>Halobacteria</taxon>
        <taxon>Halobacteriales</taxon>
        <taxon>Halococcaceae</taxon>
        <taxon>Halococcus</taxon>
    </lineage>
</organism>
<feature type="region of interest" description="Disordered" evidence="1">
    <location>
        <begin position="1"/>
        <end position="46"/>
    </location>
</feature>
<feature type="compositionally biased region" description="Basic and acidic residues" evidence="1">
    <location>
        <begin position="1"/>
        <end position="15"/>
    </location>
</feature>
<dbReference type="Pfam" id="PF26458">
    <property type="entry name" value="DUF8137"/>
    <property type="match status" value="1"/>
</dbReference>
<keyword evidence="3" id="KW-1185">Reference proteome</keyword>
<dbReference type="RefSeq" id="WP_005038535.1">
    <property type="nucleotide sequence ID" value="NZ_AOME01000002.1"/>
</dbReference>